<feature type="chain" id="PRO_5043888289" evidence="2">
    <location>
        <begin position="30"/>
        <end position="223"/>
    </location>
</feature>
<keyword evidence="4" id="KW-1185">Reference proteome</keyword>
<feature type="transmembrane region" description="Helical" evidence="1">
    <location>
        <begin position="178"/>
        <end position="200"/>
    </location>
</feature>
<dbReference type="Proteomes" id="UP000775213">
    <property type="component" value="Unassembled WGS sequence"/>
</dbReference>
<keyword evidence="1" id="KW-0812">Transmembrane</keyword>
<feature type="signal peptide" evidence="2">
    <location>
        <begin position="1"/>
        <end position="29"/>
    </location>
</feature>
<evidence type="ECO:0000313" key="3">
    <source>
        <dbReference type="EMBL" id="KAH0451196.1"/>
    </source>
</evidence>
<protein>
    <submittedName>
        <fullName evidence="3">Uncharacterized protein</fullName>
    </submittedName>
</protein>
<organism evidence="3 4">
    <name type="scientific">Dendrobium chrysotoxum</name>
    <name type="common">Orchid</name>
    <dbReference type="NCBI Taxonomy" id="161865"/>
    <lineage>
        <taxon>Eukaryota</taxon>
        <taxon>Viridiplantae</taxon>
        <taxon>Streptophyta</taxon>
        <taxon>Embryophyta</taxon>
        <taxon>Tracheophyta</taxon>
        <taxon>Spermatophyta</taxon>
        <taxon>Magnoliopsida</taxon>
        <taxon>Liliopsida</taxon>
        <taxon>Asparagales</taxon>
        <taxon>Orchidaceae</taxon>
        <taxon>Epidendroideae</taxon>
        <taxon>Malaxideae</taxon>
        <taxon>Dendrobiinae</taxon>
        <taxon>Dendrobium</taxon>
    </lineage>
</organism>
<dbReference type="AlphaFoldDB" id="A0AAV7G4A4"/>
<evidence type="ECO:0000256" key="2">
    <source>
        <dbReference type="SAM" id="SignalP"/>
    </source>
</evidence>
<name>A0AAV7G4A4_DENCH</name>
<dbReference type="EMBL" id="JAGFBR010000017">
    <property type="protein sequence ID" value="KAH0451196.1"/>
    <property type="molecule type" value="Genomic_DNA"/>
</dbReference>
<dbReference type="PANTHER" id="PTHR36336:SF1">
    <property type="entry name" value="OS09G0560400 PROTEIN"/>
    <property type="match status" value="1"/>
</dbReference>
<gene>
    <name evidence="3" type="ORF">IEQ34_018495</name>
</gene>
<comment type="caution">
    <text evidence="3">The sequence shown here is derived from an EMBL/GenBank/DDBJ whole genome shotgun (WGS) entry which is preliminary data.</text>
</comment>
<proteinExistence type="predicted"/>
<evidence type="ECO:0000313" key="4">
    <source>
        <dbReference type="Proteomes" id="UP000775213"/>
    </source>
</evidence>
<keyword evidence="1" id="KW-1133">Transmembrane helix</keyword>
<reference evidence="3 4" key="1">
    <citation type="journal article" date="2021" name="Hortic Res">
        <title>Chromosome-scale assembly of the Dendrobium chrysotoxum genome enhances the understanding of orchid evolution.</title>
        <authorList>
            <person name="Zhang Y."/>
            <person name="Zhang G.Q."/>
            <person name="Zhang D."/>
            <person name="Liu X.D."/>
            <person name="Xu X.Y."/>
            <person name="Sun W.H."/>
            <person name="Yu X."/>
            <person name="Zhu X."/>
            <person name="Wang Z.W."/>
            <person name="Zhao X."/>
            <person name="Zhong W.Y."/>
            <person name="Chen H."/>
            <person name="Yin W.L."/>
            <person name="Huang T."/>
            <person name="Niu S.C."/>
            <person name="Liu Z.J."/>
        </authorList>
    </citation>
    <scope>NUCLEOTIDE SEQUENCE [LARGE SCALE GENOMIC DNA]</scope>
    <source>
        <strain evidence="3">Lindl</strain>
    </source>
</reference>
<keyword evidence="1" id="KW-0472">Membrane</keyword>
<dbReference type="PANTHER" id="PTHR36336">
    <property type="entry name" value="OS09G0560400 PROTEIN"/>
    <property type="match status" value="1"/>
</dbReference>
<evidence type="ECO:0000256" key="1">
    <source>
        <dbReference type="SAM" id="Phobius"/>
    </source>
</evidence>
<sequence length="223" mass="24761">MGFAGGPATPWVLALLVILLTVCIPAVRGKAEAANGRKGRSLLGFRETLGNVSFQCTPSGPCIPCEYSEKWREEPIRVVEMEFKNDEKFRCSETGYRLPLKCVETRNVSTEESKSKNQRKLLFQSGNMAGSVMREQLVASVRNLKFRKLMDDSSTSESGKQSYITYRSCIPVDGEEKLSVLGFELIMVCLLLISGPVVYLRQKRPLLMPGAGATRIPTSSPRF</sequence>
<keyword evidence="2" id="KW-0732">Signal</keyword>
<accession>A0AAV7G4A4</accession>